<keyword evidence="1" id="KW-0808">Transferase</keyword>
<evidence type="ECO:0000313" key="2">
    <source>
        <dbReference type="Proteomes" id="UP000315496"/>
    </source>
</evidence>
<reference evidence="1 2" key="1">
    <citation type="submission" date="2019-05" db="EMBL/GenBank/DDBJ databases">
        <title>The compact genome of Giardia muris reveals important steps in the evolution of intestinal protozoan parasites.</title>
        <authorList>
            <person name="Xu F."/>
            <person name="Jimenez-Gonzalez A."/>
            <person name="Einarsson E."/>
            <person name="Astvaldsson A."/>
            <person name="Peirasmaki D."/>
            <person name="Eckmann L."/>
            <person name="Andersson J.O."/>
            <person name="Svard S.G."/>
            <person name="Jerlstrom-Hultqvist J."/>
        </authorList>
    </citation>
    <scope>NUCLEOTIDE SEQUENCE [LARGE SCALE GENOMIC DNA]</scope>
    <source>
        <strain evidence="1 2">Roberts-Thomson</strain>
    </source>
</reference>
<sequence>MQNVGDPALMEYLERHQIYTRFQQAIEALAVHKPESPCAYLKSFFDPSGDKTTKTVRRVILLGPPRVGKTVQGRRLAEESFWTFIETPRDGAAIEDIKVVELVRQRLSECSGSWVLDGFPATELEAYSLRINASFLPTVVIDLQASLESILARTPDNEQDRVRTQYEAYRITRPAMHRFFDACLRVIDCEGLSESAVAARISAILLEAPVVKTRENEVIPRGPALISDEAETVAYTMSEVPNTRPKIEEVN</sequence>
<dbReference type="Proteomes" id="UP000315496">
    <property type="component" value="Chromosome 1"/>
</dbReference>
<gene>
    <name evidence="1" type="ORF">GMRT_13128</name>
</gene>
<dbReference type="SUPFAM" id="SSF47391">
    <property type="entry name" value="Dimerization-anchoring domain of cAMP-dependent PK regulatory subunit"/>
    <property type="match status" value="1"/>
</dbReference>
<dbReference type="GO" id="GO:0016301">
    <property type="term" value="F:kinase activity"/>
    <property type="evidence" value="ECO:0007669"/>
    <property type="project" value="UniProtKB-KW"/>
</dbReference>
<dbReference type="Gene3D" id="1.20.890.10">
    <property type="entry name" value="cAMP-dependent protein kinase regulatory subunit, dimerization-anchoring domain"/>
    <property type="match status" value="1"/>
</dbReference>
<dbReference type="VEuPathDB" id="GiardiaDB:GMRT_13128"/>
<name>A0A4Z1SVA9_GIAMU</name>
<keyword evidence="1" id="KW-0418">Kinase</keyword>
<protein>
    <submittedName>
        <fullName evidence="1">Adenylate kinase family protein</fullName>
    </submittedName>
</protein>
<dbReference type="SUPFAM" id="SSF52540">
    <property type="entry name" value="P-loop containing nucleoside triphosphate hydrolases"/>
    <property type="match status" value="1"/>
</dbReference>
<dbReference type="InterPro" id="IPR027417">
    <property type="entry name" value="P-loop_NTPase"/>
</dbReference>
<dbReference type="AlphaFoldDB" id="A0A4Z1SVA9"/>
<comment type="caution">
    <text evidence="1">The sequence shown here is derived from an EMBL/GenBank/DDBJ whole genome shotgun (WGS) entry which is preliminary data.</text>
</comment>
<keyword evidence="2" id="KW-1185">Reference proteome</keyword>
<dbReference type="OrthoDB" id="522106at2759"/>
<evidence type="ECO:0000313" key="1">
    <source>
        <dbReference type="EMBL" id="TNJ29724.1"/>
    </source>
</evidence>
<dbReference type="Gene3D" id="3.40.50.300">
    <property type="entry name" value="P-loop containing nucleotide triphosphate hydrolases"/>
    <property type="match status" value="1"/>
</dbReference>
<dbReference type="EMBL" id="VDLU01000001">
    <property type="protein sequence ID" value="TNJ29724.1"/>
    <property type="molecule type" value="Genomic_DNA"/>
</dbReference>
<dbReference type="CDD" id="cd22979">
    <property type="entry name" value="DD_AK8"/>
    <property type="match status" value="1"/>
</dbReference>
<organism evidence="1 2">
    <name type="scientific">Giardia muris</name>
    <dbReference type="NCBI Taxonomy" id="5742"/>
    <lineage>
        <taxon>Eukaryota</taxon>
        <taxon>Metamonada</taxon>
        <taxon>Diplomonadida</taxon>
        <taxon>Hexamitidae</taxon>
        <taxon>Giardiinae</taxon>
        <taxon>Giardia</taxon>
    </lineage>
</organism>
<accession>A0A4Z1SVA9</accession>
<proteinExistence type="predicted"/>